<dbReference type="Gene3D" id="3.20.20.370">
    <property type="entry name" value="Glycoside hydrolase/deacetylase"/>
    <property type="match status" value="1"/>
</dbReference>
<dbReference type="PANTHER" id="PTHR30105:SF2">
    <property type="entry name" value="DIVERGENT POLYSACCHARIDE DEACETYLASE SUPERFAMILY"/>
    <property type="match status" value="1"/>
</dbReference>
<dbReference type="AlphaFoldDB" id="A0A6I4VSL6"/>
<protein>
    <submittedName>
        <fullName evidence="2">Divergent polysaccharide deacetylase family protein</fullName>
    </submittedName>
</protein>
<dbReference type="PROSITE" id="PS51257">
    <property type="entry name" value="PROKAR_LIPOPROTEIN"/>
    <property type="match status" value="1"/>
</dbReference>
<organism evidence="2 3">
    <name type="scientific">Shimazuella alba</name>
    <dbReference type="NCBI Taxonomy" id="2690964"/>
    <lineage>
        <taxon>Bacteria</taxon>
        <taxon>Bacillati</taxon>
        <taxon>Bacillota</taxon>
        <taxon>Bacilli</taxon>
        <taxon>Bacillales</taxon>
        <taxon>Thermoactinomycetaceae</taxon>
        <taxon>Shimazuella</taxon>
    </lineage>
</organism>
<sequence length="265" mass="29216">MKLYTVGFIAFVCLSLACLFGFQTAQLDTPKRVSIIIDDLGNNLKGTNEIFALKAPITVAIMPLMRSSKADAIRAKKAGFEVLLHLPMEFTRGKKEWLGPGAITTDMSNEEIKQQVREDLDSIPYVSGINNHMGSKATGDERVMRAVMEVVKERHLFFVDSATSSRSKVIQVAKELDVPYTKRNIFLDNINSASAIHKQLRRLIQDGKQKGASIAIGHVGIQGLHTSGAIRAMLPILKKEGVQVVPVSSLLVKGEKTNRYQQAIE</sequence>
<feature type="signal peptide" evidence="1">
    <location>
        <begin position="1"/>
        <end position="25"/>
    </location>
</feature>
<accession>A0A6I4VSL6</accession>
<dbReference type="RefSeq" id="WP_160802083.1">
    <property type="nucleotide sequence ID" value="NZ_WUUL01000009.1"/>
</dbReference>
<keyword evidence="3" id="KW-1185">Reference proteome</keyword>
<dbReference type="Proteomes" id="UP000430692">
    <property type="component" value="Unassembled WGS sequence"/>
</dbReference>
<keyword evidence="1" id="KW-0732">Signal</keyword>
<feature type="chain" id="PRO_5038678953" evidence="1">
    <location>
        <begin position="26"/>
        <end position="265"/>
    </location>
</feature>
<proteinExistence type="predicted"/>
<evidence type="ECO:0000313" key="2">
    <source>
        <dbReference type="EMBL" id="MXQ54729.1"/>
    </source>
</evidence>
<dbReference type="GO" id="GO:0005975">
    <property type="term" value="P:carbohydrate metabolic process"/>
    <property type="evidence" value="ECO:0007669"/>
    <property type="project" value="InterPro"/>
</dbReference>
<evidence type="ECO:0000313" key="3">
    <source>
        <dbReference type="Proteomes" id="UP000430692"/>
    </source>
</evidence>
<comment type="caution">
    <text evidence="2">The sequence shown here is derived from an EMBL/GenBank/DDBJ whole genome shotgun (WGS) entry which is preliminary data.</text>
</comment>
<dbReference type="InterPro" id="IPR006837">
    <property type="entry name" value="Divergent_DAC"/>
</dbReference>
<dbReference type="PANTHER" id="PTHR30105">
    <property type="entry name" value="UNCHARACTERIZED YIBQ-RELATED"/>
    <property type="match status" value="1"/>
</dbReference>
<dbReference type="Pfam" id="PF04748">
    <property type="entry name" value="Polysacc_deac_2"/>
    <property type="match status" value="1"/>
</dbReference>
<evidence type="ECO:0000256" key="1">
    <source>
        <dbReference type="SAM" id="SignalP"/>
    </source>
</evidence>
<name>A0A6I4VSL6_9BACL</name>
<gene>
    <name evidence="2" type="ORF">GSM42_13590</name>
</gene>
<dbReference type="SUPFAM" id="SSF88713">
    <property type="entry name" value="Glycoside hydrolase/deacetylase"/>
    <property type="match status" value="1"/>
</dbReference>
<dbReference type="InterPro" id="IPR011330">
    <property type="entry name" value="Glyco_hydro/deAcase_b/a-brl"/>
</dbReference>
<dbReference type="EMBL" id="WUUL01000009">
    <property type="protein sequence ID" value="MXQ54729.1"/>
    <property type="molecule type" value="Genomic_DNA"/>
</dbReference>
<reference evidence="2 3" key="1">
    <citation type="submission" date="2019-12" db="EMBL/GenBank/DDBJ databases">
        <title>Whole-genome analyses of novel actinobacteria.</title>
        <authorList>
            <person name="Sahin N."/>
            <person name="Saygin H."/>
        </authorList>
    </citation>
    <scope>NUCLEOTIDE SEQUENCE [LARGE SCALE GENOMIC DNA]</scope>
    <source>
        <strain evidence="2 3">KC615</strain>
    </source>
</reference>
<dbReference type="CDD" id="cd10936">
    <property type="entry name" value="CE4_DAC2"/>
    <property type="match status" value="1"/>
</dbReference>